<accession>A0A6A4IC09</accession>
<evidence type="ECO:0000313" key="2">
    <source>
        <dbReference type="Proteomes" id="UP000799118"/>
    </source>
</evidence>
<proteinExistence type="predicted"/>
<dbReference type="AlphaFoldDB" id="A0A6A4IC09"/>
<dbReference type="EMBL" id="ML769401">
    <property type="protein sequence ID" value="KAE9406627.1"/>
    <property type="molecule type" value="Genomic_DNA"/>
</dbReference>
<gene>
    <name evidence="1" type="ORF">BT96DRAFT_223554</name>
</gene>
<protein>
    <submittedName>
        <fullName evidence="1">Uncharacterized protein</fullName>
    </submittedName>
</protein>
<reference evidence="1" key="1">
    <citation type="journal article" date="2019" name="Environ. Microbiol.">
        <title>Fungal ecological strategies reflected in gene transcription - a case study of two litter decomposers.</title>
        <authorList>
            <person name="Barbi F."/>
            <person name="Kohler A."/>
            <person name="Barry K."/>
            <person name="Baskaran P."/>
            <person name="Daum C."/>
            <person name="Fauchery L."/>
            <person name="Ihrmark K."/>
            <person name="Kuo A."/>
            <person name="LaButti K."/>
            <person name="Lipzen A."/>
            <person name="Morin E."/>
            <person name="Grigoriev I.V."/>
            <person name="Henrissat B."/>
            <person name="Lindahl B."/>
            <person name="Martin F."/>
        </authorList>
    </citation>
    <scope>NUCLEOTIDE SEQUENCE</scope>
    <source>
        <strain evidence="1">JB14</strain>
    </source>
</reference>
<organism evidence="1 2">
    <name type="scientific">Gymnopus androsaceus JB14</name>
    <dbReference type="NCBI Taxonomy" id="1447944"/>
    <lineage>
        <taxon>Eukaryota</taxon>
        <taxon>Fungi</taxon>
        <taxon>Dikarya</taxon>
        <taxon>Basidiomycota</taxon>
        <taxon>Agaricomycotina</taxon>
        <taxon>Agaricomycetes</taxon>
        <taxon>Agaricomycetidae</taxon>
        <taxon>Agaricales</taxon>
        <taxon>Marasmiineae</taxon>
        <taxon>Omphalotaceae</taxon>
        <taxon>Gymnopus</taxon>
    </lineage>
</organism>
<keyword evidence="2" id="KW-1185">Reference proteome</keyword>
<sequence length="59" mass="6398">MTLSALNAGQTRNRAFSLSVILSCSTQACNASRRISDFGVTIAWEFSCAYSHSGLYMCV</sequence>
<name>A0A6A4IC09_9AGAR</name>
<dbReference type="Proteomes" id="UP000799118">
    <property type="component" value="Unassembled WGS sequence"/>
</dbReference>
<evidence type="ECO:0000313" key="1">
    <source>
        <dbReference type="EMBL" id="KAE9406627.1"/>
    </source>
</evidence>